<keyword evidence="1" id="KW-0134">Cell wall</keyword>
<evidence type="ECO:0000313" key="10">
    <source>
        <dbReference type="Proteomes" id="UP001302696"/>
    </source>
</evidence>
<dbReference type="NCBIfam" id="TIGR01167">
    <property type="entry name" value="LPXTG_anchor"/>
    <property type="match status" value="1"/>
</dbReference>
<feature type="compositionally biased region" description="Low complexity" evidence="5">
    <location>
        <begin position="35"/>
        <end position="59"/>
    </location>
</feature>
<keyword evidence="6" id="KW-1133">Transmembrane helix</keyword>
<dbReference type="EMBL" id="CP104778">
    <property type="protein sequence ID" value="WPC21630.1"/>
    <property type="molecule type" value="Genomic_DNA"/>
</dbReference>
<evidence type="ECO:0000256" key="5">
    <source>
        <dbReference type="SAM" id="MobiDB-lite"/>
    </source>
</evidence>
<evidence type="ECO:0000256" key="1">
    <source>
        <dbReference type="ARBA" id="ARBA00022512"/>
    </source>
</evidence>
<keyword evidence="10" id="KW-1185">Reference proteome</keyword>
<keyword evidence="6" id="KW-0472">Membrane</keyword>
<evidence type="ECO:0000256" key="6">
    <source>
        <dbReference type="SAM" id="Phobius"/>
    </source>
</evidence>
<protein>
    <submittedName>
        <fullName evidence="9">LPXTG cell wall anchor domain-containing protein</fullName>
    </submittedName>
</protein>
<dbReference type="InterPro" id="IPR019931">
    <property type="entry name" value="LPXTG_anchor"/>
</dbReference>
<evidence type="ECO:0000256" key="2">
    <source>
        <dbReference type="ARBA" id="ARBA00022525"/>
    </source>
</evidence>
<keyword evidence="2" id="KW-0964">Secreted</keyword>
<evidence type="ECO:0000256" key="7">
    <source>
        <dbReference type="SAM" id="SignalP"/>
    </source>
</evidence>
<feature type="region of interest" description="Disordered" evidence="5">
    <location>
        <begin position="82"/>
        <end position="115"/>
    </location>
</feature>
<evidence type="ECO:0000259" key="8">
    <source>
        <dbReference type="PROSITE" id="PS50847"/>
    </source>
</evidence>
<feature type="chain" id="PRO_5046606026" evidence="7">
    <location>
        <begin position="22"/>
        <end position="195"/>
    </location>
</feature>
<keyword evidence="3 7" id="KW-0732">Signal</keyword>
<reference evidence="10" key="1">
    <citation type="submission" date="2024-06" db="EMBL/GenBank/DDBJ databases">
        <authorList>
            <person name="Chang H.C."/>
            <person name="Mun S.Y."/>
        </authorList>
    </citation>
    <scope>NUCLEOTIDE SEQUENCE [LARGE SCALE GENOMIC DNA]</scope>
    <source>
        <strain evidence="10">KT1</strain>
    </source>
</reference>
<name>A0ABZ0Q631_9LACO</name>
<dbReference type="PROSITE" id="PS50847">
    <property type="entry name" value="GRAM_POS_ANCHORING"/>
    <property type="match status" value="1"/>
</dbReference>
<feature type="domain" description="Gram-positive cocci surface proteins LPxTG" evidence="8">
    <location>
        <begin position="163"/>
        <end position="195"/>
    </location>
</feature>
<feature type="signal peptide" evidence="7">
    <location>
        <begin position="1"/>
        <end position="21"/>
    </location>
</feature>
<sequence length="195" mass="21199">MKKIKVLLISLSALGTLVSGAASQKTRADSRANETSSSTITSDQSVSSSANANSSSSSSFMQGSMHDPEFYIISRDEKTHTITYSRTPAAPRTNSISTRQQGSMHNPNDNIKNDDKKTHTVIYSKTAPQSKANTTVESKDSAKPVVSNKEKLSEYNSEKLTVLPQTSEKQSNVIRIIGVILMLFAGASFFFGRKK</sequence>
<evidence type="ECO:0000256" key="4">
    <source>
        <dbReference type="ARBA" id="ARBA00023088"/>
    </source>
</evidence>
<proteinExistence type="predicted"/>
<feature type="compositionally biased region" description="Polar residues" evidence="5">
    <location>
        <begin position="82"/>
        <end position="107"/>
    </location>
</feature>
<evidence type="ECO:0000256" key="3">
    <source>
        <dbReference type="ARBA" id="ARBA00022729"/>
    </source>
</evidence>
<keyword evidence="6" id="KW-0812">Transmembrane</keyword>
<keyword evidence="4" id="KW-0572">Peptidoglycan-anchor</keyword>
<dbReference type="Proteomes" id="UP001302696">
    <property type="component" value="Chromosome"/>
</dbReference>
<dbReference type="RefSeq" id="WP_057774081.1">
    <property type="nucleotide sequence ID" value="NZ_BBIM01000045.1"/>
</dbReference>
<organism evidence="9 10">
    <name type="scientific">Pediococcus inopinatus</name>
    <dbReference type="NCBI Taxonomy" id="114090"/>
    <lineage>
        <taxon>Bacteria</taxon>
        <taxon>Bacillati</taxon>
        <taxon>Bacillota</taxon>
        <taxon>Bacilli</taxon>
        <taxon>Lactobacillales</taxon>
        <taxon>Lactobacillaceae</taxon>
        <taxon>Pediococcus</taxon>
    </lineage>
</organism>
<gene>
    <name evidence="9" type="ORF">N6G96_10275</name>
</gene>
<dbReference type="Pfam" id="PF00746">
    <property type="entry name" value="Gram_pos_anchor"/>
    <property type="match status" value="1"/>
</dbReference>
<evidence type="ECO:0000313" key="9">
    <source>
        <dbReference type="EMBL" id="WPC21630.1"/>
    </source>
</evidence>
<feature type="transmembrane region" description="Helical" evidence="6">
    <location>
        <begin position="173"/>
        <end position="192"/>
    </location>
</feature>
<feature type="region of interest" description="Disordered" evidence="5">
    <location>
        <begin position="20"/>
        <end position="64"/>
    </location>
</feature>
<accession>A0ABZ0Q631</accession>